<keyword evidence="1" id="KW-0472">Membrane</keyword>
<feature type="transmembrane region" description="Helical" evidence="1">
    <location>
        <begin position="149"/>
        <end position="167"/>
    </location>
</feature>
<dbReference type="EMBL" id="LKHV02000001">
    <property type="protein sequence ID" value="MCS5708164.1"/>
    <property type="molecule type" value="Genomic_DNA"/>
</dbReference>
<dbReference type="EMBL" id="LKHV01000007">
    <property type="protein sequence ID" value="KRG18403.1"/>
    <property type="molecule type" value="Genomic_DNA"/>
</dbReference>
<reference evidence="3" key="2">
    <citation type="journal article" date="2016" name="Genome Announc.">
        <title>Draft Genome Sequences of Two Novel Amoeba-Resistant Intranuclear Bacteria, 'Candidatus Berkiella cookevillensis' and 'Candidatus Berkiella aquae'.</title>
        <authorList>
            <person name="Mehari Y.T."/>
            <person name="Arivett B.A."/>
            <person name="Farone A.L."/>
            <person name="Gunderson J.H."/>
            <person name="Farone M.B."/>
        </authorList>
    </citation>
    <scope>NUCLEOTIDE SEQUENCE</scope>
    <source>
        <strain evidence="3">CC99</strain>
    </source>
</reference>
<dbReference type="OrthoDB" id="9832572at2"/>
<proteinExistence type="predicted"/>
<comment type="caution">
    <text evidence="2">The sequence shown here is derived from an EMBL/GenBank/DDBJ whole genome shotgun (WGS) entry which is preliminary data.</text>
</comment>
<dbReference type="STRING" id="437022.CC99x_01615"/>
<protein>
    <submittedName>
        <fullName evidence="2">Uncharacterized protein</fullName>
    </submittedName>
</protein>
<dbReference type="AlphaFoldDB" id="A0A0Q9YQU5"/>
<keyword evidence="1" id="KW-1133">Transmembrane helix</keyword>
<feature type="transmembrane region" description="Helical" evidence="1">
    <location>
        <begin position="108"/>
        <end position="128"/>
    </location>
</feature>
<reference evidence="3" key="3">
    <citation type="submission" date="2021-06" db="EMBL/GenBank/DDBJ databases">
        <title>Genomic Description and Analysis of Intracellular Bacteria, Candidatus Berkiella cookevillensis and Candidatus Berkiella aquae.</title>
        <authorList>
            <person name="Kidane D.T."/>
            <person name="Mehari Y.T."/>
            <person name="Rice F.C."/>
            <person name="Arivett B.A."/>
            <person name="Farone A.L."/>
            <person name="Berk S.G."/>
            <person name="Farone M.B."/>
        </authorList>
    </citation>
    <scope>NUCLEOTIDE SEQUENCE</scope>
    <source>
        <strain evidence="3">CC99</strain>
    </source>
</reference>
<evidence type="ECO:0000313" key="2">
    <source>
        <dbReference type="EMBL" id="KRG18403.1"/>
    </source>
</evidence>
<evidence type="ECO:0000313" key="4">
    <source>
        <dbReference type="Proteomes" id="UP000051494"/>
    </source>
</evidence>
<keyword evidence="4" id="KW-1185">Reference proteome</keyword>
<dbReference type="RefSeq" id="WP_057624698.1">
    <property type="nucleotide sequence ID" value="NZ_LKHV02000001.1"/>
</dbReference>
<organism evidence="2">
    <name type="scientific">Candidatus Berkiella cookevillensis</name>
    <dbReference type="NCBI Taxonomy" id="437022"/>
    <lineage>
        <taxon>Bacteria</taxon>
        <taxon>Pseudomonadati</taxon>
        <taxon>Pseudomonadota</taxon>
        <taxon>Gammaproteobacteria</taxon>
        <taxon>Candidatus Berkiellales</taxon>
        <taxon>Candidatus Berkiellaceae</taxon>
        <taxon>Candidatus Berkiella</taxon>
    </lineage>
</organism>
<evidence type="ECO:0000313" key="3">
    <source>
        <dbReference type="EMBL" id="MCS5708164.1"/>
    </source>
</evidence>
<sequence length="353" mass="39173">MTDTKIQNDDSASEAKILESDAKIIVSNAYPKLQNTFVWGKMVADIFEDLFAGLFAFIPNGLDSIYNELLKEIPIVRILFEIRAVEIVIKLISGITIGQGVAQDVAKYLFRPIGFGLGALIGSSLAFLKAKPQYNGSIGEILYRLSGQTVLGALFGLLATAIGFSLVSGLSLNDMNMTVVLMSLGVGACVGLMAKAMLLLSVSMVNRANAANMRRNVKRAKDLSIKLKEAAKQRAKSRILKEAQALISQVNGAQPQELMDAFFNSQFEAMAYHTYKKIDRHFNYLADRACCGDLQALKKLQLLIPARQVNKFKPVKSALEVMIDRIFNERTLFQLRDDVDNSYDRWRYADLKV</sequence>
<evidence type="ECO:0000256" key="1">
    <source>
        <dbReference type="SAM" id="Phobius"/>
    </source>
</evidence>
<feature type="transmembrane region" description="Helical" evidence="1">
    <location>
        <begin position="179"/>
        <end position="205"/>
    </location>
</feature>
<reference evidence="2" key="1">
    <citation type="submission" date="2015-09" db="EMBL/GenBank/DDBJ databases">
        <title>Draft Genome Sequences of Two Novel Amoeba-resistant Intranuclear Bacteria, Candidatus Berkiella cookevillensis and Candidatus Berkiella aquae.</title>
        <authorList>
            <person name="Mehari Y.T."/>
            <person name="Arivett B.A."/>
            <person name="Farone A.L."/>
            <person name="Gunderson J.H."/>
            <person name="Farone M.B."/>
        </authorList>
    </citation>
    <scope>NUCLEOTIDE SEQUENCE [LARGE SCALE GENOMIC DNA]</scope>
    <source>
        <strain evidence="2">CC99</strain>
    </source>
</reference>
<name>A0A0Q9YQU5_9GAMM</name>
<dbReference type="Proteomes" id="UP000051494">
    <property type="component" value="Unassembled WGS sequence"/>
</dbReference>
<accession>A0A0Q9YQU5</accession>
<gene>
    <name evidence="3" type="ORF">CC99x_004530</name>
    <name evidence="2" type="ORF">CC99x_01615</name>
</gene>
<keyword evidence="1" id="KW-0812">Transmembrane</keyword>